<dbReference type="InterPro" id="IPR021109">
    <property type="entry name" value="Peptidase_aspartic_dom_sf"/>
</dbReference>
<sequence length="153" mass="15851">MDWLLSTVQASSSAIQALEAPITKDTKTQLYTLSISNKNYLLDLSGQLLSSPCSPTHPTVACSSGECAAASGAHKYCSHGGRTCTVRPTNPVTGERAAGDLTLADIVANASNGKDASIGGHRPGRNIVMRAGQPPHVVPDRGGRRQRATATVG</sequence>
<name>A0A6G1EQB9_9ORYZ</name>
<evidence type="ECO:0000256" key="1">
    <source>
        <dbReference type="SAM" id="MobiDB-lite"/>
    </source>
</evidence>
<reference evidence="2 3" key="1">
    <citation type="submission" date="2019-11" db="EMBL/GenBank/DDBJ databases">
        <title>Whole genome sequence of Oryza granulata.</title>
        <authorList>
            <person name="Li W."/>
        </authorList>
    </citation>
    <scope>NUCLEOTIDE SEQUENCE [LARGE SCALE GENOMIC DNA]</scope>
    <source>
        <strain evidence="3">cv. Menghai</strain>
        <tissue evidence="2">Leaf</tissue>
    </source>
</reference>
<evidence type="ECO:0000313" key="3">
    <source>
        <dbReference type="Proteomes" id="UP000479710"/>
    </source>
</evidence>
<organism evidence="2 3">
    <name type="scientific">Oryza meyeriana var. granulata</name>
    <dbReference type="NCBI Taxonomy" id="110450"/>
    <lineage>
        <taxon>Eukaryota</taxon>
        <taxon>Viridiplantae</taxon>
        <taxon>Streptophyta</taxon>
        <taxon>Embryophyta</taxon>
        <taxon>Tracheophyta</taxon>
        <taxon>Spermatophyta</taxon>
        <taxon>Magnoliopsida</taxon>
        <taxon>Liliopsida</taxon>
        <taxon>Poales</taxon>
        <taxon>Poaceae</taxon>
        <taxon>BOP clade</taxon>
        <taxon>Oryzoideae</taxon>
        <taxon>Oryzeae</taxon>
        <taxon>Oryzinae</taxon>
        <taxon>Oryza</taxon>
        <taxon>Oryza meyeriana</taxon>
    </lineage>
</organism>
<gene>
    <name evidence="2" type="ORF">E2562_027432</name>
</gene>
<accession>A0A6G1EQB9</accession>
<feature type="region of interest" description="Disordered" evidence="1">
    <location>
        <begin position="132"/>
        <end position="153"/>
    </location>
</feature>
<dbReference type="Proteomes" id="UP000479710">
    <property type="component" value="Unassembled WGS sequence"/>
</dbReference>
<evidence type="ECO:0000313" key="2">
    <source>
        <dbReference type="EMBL" id="KAF0926848.1"/>
    </source>
</evidence>
<keyword evidence="3" id="KW-1185">Reference proteome</keyword>
<comment type="caution">
    <text evidence="2">The sequence shown here is derived from an EMBL/GenBank/DDBJ whole genome shotgun (WGS) entry which is preliminary data.</text>
</comment>
<proteinExistence type="predicted"/>
<dbReference type="EMBL" id="SPHZ02000003">
    <property type="protein sequence ID" value="KAF0926848.1"/>
    <property type="molecule type" value="Genomic_DNA"/>
</dbReference>
<protein>
    <recommendedName>
        <fullName evidence="4">Xylanase inhibitor N-terminal domain-containing protein</fullName>
    </recommendedName>
</protein>
<dbReference type="AlphaFoldDB" id="A0A6G1EQB9"/>
<evidence type="ECO:0008006" key="4">
    <source>
        <dbReference type="Google" id="ProtNLM"/>
    </source>
</evidence>
<dbReference type="Gene3D" id="2.40.70.10">
    <property type="entry name" value="Acid Proteases"/>
    <property type="match status" value="1"/>
</dbReference>
<dbReference type="OrthoDB" id="624243at2759"/>